<feature type="transmembrane region" description="Helical" evidence="8">
    <location>
        <begin position="89"/>
        <end position="107"/>
    </location>
</feature>
<evidence type="ECO:0000313" key="9">
    <source>
        <dbReference type="EMBL" id="MBB3772169.1"/>
    </source>
</evidence>
<dbReference type="GO" id="GO:0022857">
    <property type="term" value="F:transmembrane transporter activity"/>
    <property type="evidence" value="ECO:0007669"/>
    <property type="project" value="InterPro"/>
</dbReference>
<keyword evidence="5 8" id="KW-1133">Transmembrane helix</keyword>
<name>A0A839ZBQ1_9HYPH</name>
<feature type="transmembrane region" description="Helical" evidence="8">
    <location>
        <begin position="307"/>
        <end position="327"/>
    </location>
</feature>
<feature type="transmembrane region" description="Helical" evidence="8">
    <location>
        <begin position="253"/>
        <end position="274"/>
    </location>
</feature>
<feature type="transmembrane region" description="Helical" evidence="8">
    <location>
        <begin position="373"/>
        <end position="393"/>
    </location>
</feature>
<evidence type="ECO:0000313" key="10">
    <source>
        <dbReference type="Proteomes" id="UP000533469"/>
    </source>
</evidence>
<dbReference type="RefSeq" id="WP_183190352.1">
    <property type="nucleotide sequence ID" value="NZ_JACICD010000005.1"/>
</dbReference>
<organism evidence="9 10">
    <name type="scientific">Ancylobacter tetraedralis</name>
    <dbReference type="NCBI Taxonomy" id="217068"/>
    <lineage>
        <taxon>Bacteria</taxon>
        <taxon>Pseudomonadati</taxon>
        <taxon>Pseudomonadota</taxon>
        <taxon>Alphaproteobacteria</taxon>
        <taxon>Hyphomicrobiales</taxon>
        <taxon>Xanthobacteraceae</taxon>
        <taxon>Ancylobacter</taxon>
    </lineage>
</organism>
<evidence type="ECO:0000256" key="6">
    <source>
        <dbReference type="ARBA" id="ARBA00023136"/>
    </source>
</evidence>
<feature type="transmembrane region" description="Helical" evidence="8">
    <location>
        <begin position="26"/>
        <end position="47"/>
    </location>
</feature>
<reference evidence="9 10" key="1">
    <citation type="submission" date="2020-08" db="EMBL/GenBank/DDBJ databases">
        <title>Genomic Encyclopedia of Type Strains, Phase IV (KMG-IV): sequencing the most valuable type-strain genomes for metagenomic binning, comparative biology and taxonomic classification.</title>
        <authorList>
            <person name="Goeker M."/>
        </authorList>
    </citation>
    <scope>NUCLEOTIDE SEQUENCE [LARGE SCALE GENOMIC DNA]</scope>
    <source>
        <strain evidence="9 10">DSM 5895</strain>
    </source>
</reference>
<gene>
    <name evidence="9" type="ORF">FHS55_002781</name>
</gene>
<feature type="transmembrane region" description="Helical" evidence="8">
    <location>
        <begin position="220"/>
        <end position="241"/>
    </location>
</feature>
<evidence type="ECO:0000256" key="8">
    <source>
        <dbReference type="SAM" id="Phobius"/>
    </source>
</evidence>
<evidence type="ECO:0000256" key="3">
    <source>
        <dbReference type="ARBA" id="ARBA00022475"/>
    </source>
</evidence>
<dbReference type="EMBL" id="JACICD010000005">
    <property type="protein sequence ID" value="MBB3772169.1"/>
    <property type="molecule type" value="Genomic_DNA"/>
</dbReference>
<protein>
    <submittedName>
        <fullName evidence="9">MFS family permease</fullName>
    </submittedName>
</protein>
<dbReference type="PANTHER" id="PTHR23521">
    <property type="entry name" value="TRANSPORTER MFS SUPERFAMILY"/>
    <property type="match status" value="1"/>
</dbReference>
<evidence type="ECO:0000256" key="7">
    <source>
        <dbReference type="SAM" id="MobiDB-lite"/>
    </source>
</evidence>
<feature type="transmembrane region" description="Helical" evidence="8">
    <location>
        <begin position="174"/>
        <end position="199"/>
    </location>
</feature>
<evidence type="ECO:0000256" key="1">
    <source>
        <dbReference type="ARBA" id="ARBA00004651"/>
    </source>
</evidence>
<dbReference type="InterPro" id="IPR011701">
    <property type="entry name" value="MFS"/>
</dbReference>
<feature type="compositionally biased region" description="Pro residues" evidence="7">
    <location>
        <begin position="7"/>
        <end position="17"/>
    </location>
</feature>
<evidence type="ECO:0000256" key="2">
    <source>
        <dbReference type="ARBA" id="ARBA00022448"/>
    </source>
</evidence>
<keyword evidence="10" id="KW-1185">Reference proteome</keyword>
<keyword evidence="3" id="KW-1003">Cell membrane</keyword>
<keyword evidence="4 8" id="KW-0812">Transmembrane</keyword>
<dbReference type="PANTHER" id="PTHR23521:SF2">
    <property type="entry name" value="TRANSPORTER MFS SUPERFAMILY"/>
    <property type="match status" value="1"/>
</dbReference>
<dbReference type="Gene3D" id="1.20.1250.20">
    <property type="entry name" value="MFS general substrate transporter like domains"/>
    <property type="match status" value="2"/>
</dbReference>
<dbReference type="SUPFAM" id="SSF103473">
    <property type="entry name" value="MFS general substrate transporter"/>
    <property type="match status" value="1"/>
</dbReference>
<evidence type="ECO:0000256" key="5">
    <source>
        <dbReference type="ARBA" id="ARBA00022989"/>
    </source>
</evidence>
<dbReference type="Proteomes" id="UP000533469">
    <property type="component" value="Unassembled WGS sequence"/>
</dbReference>
<feature type="region of interest" description="Disordered" evidence="7">
    <location>
        <begin position="1"/>
        <end position="20"/>
    </location>
</feature>
<sequence>MTVAPAATPPPPPPAGPPSGMSRFSIASPLAGGAFHAMGSGLFHTILPLRLVAYGHGADAVGLVVGAEGAGFLLGCIGSVRLIRSVGEVRAYAALSASSAVLILSLGTQPPLLAFMAIQAVVGFSNAGQSVVIESWMNAMVPNRSRGRMLTLYVVLLGLFYGLGQLLATDIDPAGLPLLMLTAAFYLAAIVPVTAIWVGEPQLHVPMGIRLFHTFRVSPIGALACLITGLISSTFSSIGPLYGLDMNFPQKTIVLLMAATQLGALFLQFPLGYLSDRTDRGVMMLWLAIALALLCASFLLVDGTTPIWVFLILFSVFGGISEIFYPLGVAHANDAAEPGEFVPLSSNLLLIWAFGGMVGPAVVTMGMPAFGSAIFFVYALAIAVLFAALTAWLRYGRPPAKAREQFVAYPQTSPIVYEWGPHDPPDETGNGRT</sequence>
<keyword evidence="2" id="KW-0813">Transport</keyword>
<dbReference type="Pfam" id="PF07690">
    <property type="entry name" value="MFS_1"/>
    <property type="match status" value="1"/>
</dbReference>
<feature type="transmembrane region" description="Helical" evidence="8">
    <location>
        <begin position="281"/>
        <end position="301"/>
    </location>
</feature>
<comment type="caution">
    <text evidence="9">The sequence shown here is derived from an EMBL/GenBank/DDBJ whole genome shotgun (WGS) entry which is preliminary data.</text>
</comment>
<dbReference type="CDD" id="cd17477">
    <property type="entry name" value="MFS_YcaD_like"/>
    <property type="match status" value="1"/>
</dbReference>
<keyword evidence="6 8" id="KW-0472">Membrane</keyword>
<accession>A0A839ZBQ1</accession>
<dbReference type="GO" id="GO:0005886">
    <property type="term" value="C:plasma membrane"/>
    <property type="evidence" value="ECO:0007669"/>
    <property type="project" value="UniProtKB-SubCell"/>
</dbReference>
<feature type="transmembrane region" description="Helical" evidence="8">
    <location>
        <begin position="348"/>
        <end position="367"/>
    </location>
</feature>
<dbReference type="AlphaFoldDB" id="A0A839ZBQ1"/>
<proteinExistence type="predicted"/>
<feature type="transmembrane region" description="Helical" evidence="8">
    <location>
        <begin position="149"/>
        <end position="168"/>
    </location>
</feature>
<comment type="subcellular location">
    <subcellularLocation>
        <location evidence="1">Cell membrane</location>
        <topology evidence="1">Multi-pass membrane protein</topology>
    </subcellularLocation>
</comment>
<dbReference type="InterPro" id="IPR036259">
    <property type="entry name" value="MFS_trans_sf"/>
</dbReference>
<evidence type="ECO:0000256" key="4">
    <source>
        <dbReference type="ARBA" id="ARBA00022692"/>
    </source>
</evidence>
<feature type="transmembrane region" description="Helical" evidence="8">
    <location>
        <begin position="53"/>
        <end position="77"/>
    </location>
</feature>
<dbReference type="InterPro" id="IPR047200">
    <property type="entry name" value="MFS_YcaD-like"/>
</dbReference>